<evidence type="ECO:0008006" key="4">
    <source>
        <dbReference type="Google" id="ProtNLM"/>
    </source>
</evidence>
<protein>
    <recommendedName>
        <fullName evidence="4">Peptidoglycan binding domain-containing protein</fullName>
    </recommendedName>
</protein>
<dbReference type="EMBL" id="JBCGDP010000016">
    <property type="protein sequence ID" value="MEM0577811.1"/>
    <property type="molecule type" value="Genomic_DNA"/>
</dbReference>
<evidence type="ECO:0000313" key="2">
    <source>
        <dbReference type="EMBL" id="MEM0577811.1"/>
    </source>
</evidence>
<reference evidence="2 3" key="1">
    <citation type="submission" date="2024-03" db="EMBL/GenBank/DDBJ databases">
        <title>Two novel species of the genus Flavobacterium exhibiting potentially degradation of complex polysaccharides.</title>
        <authorList>
            <person name="Lian X."/>
        </authorList>
    </citation>
    <scope>NUCLEOTIDE SEQUENCE [LARGE SCALE GENOMIC DNA]</scope>
    <source>
        <strain evidence="2 3">N6</strain>
    </source>
</reference>
<proteinExistence type="predicted"/>
<dbReference type="RefSeq" id="WP_342692681.1">
    <property type="nucleotide sequence ID" value="NZ_JBCGDP010000016.1"/>
</dbReference>
<keyword evidence="1" id="KW-0812">Transmembrane</keyword>
<keyword evidence="1" id="KW-1133">Transmembrane helix</keyword>
<evidence type="ECO:0000256" key="1">
    <source>
        <dbReference type="SAM" id="Phobius"/>
    </source>
</evidence>
<dbReference type="Proteomes" id="UP001468798">
    <property type="component" value="Unassembled WGS sequence"/>
</dbReference>
<keyword evidence="3" id="KW-1185">Reference proteome</keyword>
<keyword evidence="1" id="KW-0472">Membrane</keyword>
<evidence type="ECO:0000313" key="3">
    <source>
        <dbReference type="Proteomes" id="UP001468798"/>
    </source>
</evidence>
<organism evidence="2 3">
    <name type="scientific">Flavobacterium polysaccharolyticum</name>
    <dbReference type="NCBI Taxonomy" id="3133148"/>
    <lineage>
        <taxon>Bacteria</taxon>
        <taxon>Pseudomonadati</taxon>
        <taxon>Bacteroidota</taxon>
        <taxon>Flavobacteriia</taxon>
        <taxon>Flavobacteriales</taxon>
        <taxon>Flavobacteriaceae</taxon>
        <taxon>Flavobacterium</taxon>
    </lineage>
</organism>
<feature type="transmembrane region" description="Helical" evidence="1">
    <location>
        <begin position="7"/>
        <end position="25"/>
    </location>
</feature>
<dbReference type="Gene3D" id="1.10.101.10">
    <property type="entry name" value="PGBD-like superfamily/PGBD"/>
    <property type="match status" value="1"/>
</dbReference>
<name>A0ABU9NR25_9FLAO</name>
<sequence>MTTEDKIWIGGGIALAIGGGIYYFVQKNKNDNEISQEVEADLSNETLPVATPKPIRTPTLATAPIVPMKTISEPPVRSADAFRYNIGQEVMASGFNGTKTYDARKMADGNYTSEGIRKATFKKGDKIGKIIWVGKRPDGTYRYVAQRDGTFLNDIYWIADHSVIKPVGKILPTIQAVTEISGIDKSMLLKKGSKGKEVRTLQTLLKIKVDGDFGRNTENALFTQKGIKQIRLKDWR</sequence>
<dbReference type="InterPro" id="IPR036366">
    <property type="entry name" value="PGBDSf"/>
</dbReference>
<gene>
    <name evidence="2" type="ORF">WFZ86_14995</name>
</gene>
<comment type="caution">
    <text evidence="2">The sequence shown here is derived from an EMBL/GenBank/DDBJ whole genome shotgun (WGS) entry which is preliminary data.</text>
</comment>
<accession>A0ABU9NR25</accession>